<dbReference type="EMBL" id="JYDO01002184">
    <property type="protein sequence ID" value="KRZ63666.1"/>
    <property type="molecule type" value="Genomic_DNA"/>
</dbReference>
<name>A0A0V1LWS4_9BILA</name>
<reference evidence="1 2" key="1">
    <citation type="submission" date="2015-01" db="EMBL/GenBank/DDBJ databases">
        <title>Evolution of Trichinella species and genotypes.</title>
        <authorList>
            <person name="Korhonen P.K."/>
            <person name="Edoardo P."/>
            <person name="Giuseppe L.R."/>
            <person name="Gasser R.B."/>
        </authorList>
    </citation>
    <scope>NUCLEOTIDE SEQUENCE [LARGE SCALE GENOMIC DNA]</scope>
    <source>
        <strain evidence="1">ISS1980</strain>
    </source>
</reference>
<proteinExistence type="predicted"/>
<dbReference type="Proteomes" id="UP000054843">
    <property type="component" value="Unassembled WGS sequence"/>
</dbReference>
<evidence type="ECO:0000313" key="2">
    <source>
        <dbReference type="Proteomes" id="UP000054843"/>
    </source>
</evidence>
<comment type="caution">
    <text evidence="1">The sequence shown here is derived from an EMBL/GenBank/DDBJ whole genome shotgun (WGS) entry which is preliminary data.</text>
</comment>
<dbReference type="AlphaFoldDB" id="A0A0V1LWS4"/>
<accession>A0A0V1LWS4</accession>
<gene>
    <name evidence="1" type="ORF">T10_2606</name>
</gene>
<sequence>MPCFTRIPVPGAPRGRGNKFPHFYIKAEMPFFTLFPMPHTQ</sequence>
<organism evidence="1 2">
    <name type="scientific">Trichinella papuae</name>
    <dbReference type="NCBI Taxonomy" id="268474"/>
    <lineage>
        <taxon>Eukaryota</taxon>
        <taxon>Metazoa</taxon>
        <taxon>Ecdysozoa</taxon>
        <taxon>Nematoda</taxon>
        <taxon>Enoplea</taxon>
        <taxon>Dorylaimia</taxon>
        <taxon>Trichinellida</taxon>
        <taxon>Trichinellidae</taxon>
        <taxon>Trichinella</taxon>
    </lineage>
</organism>
<feature type="non-terminal residue" evidence="1">
    <location>
        <position position="41"/>
    </location>
</feature>
<keyword evidence="2" id="KW-1185">Reference proteome</keyword>
<evidence type="ECO:0000313" key="1">
    <source>
        <dbReference type="EMBL" id="KRZ63666.1"/>
    </source>
</evidence>
<protein>
    <submittedName>
        <fullName evidence="1">Uncharacterized protein</fullName>
    </submittedName>
</protein>